<dbReference type="AlphaFoldDB" id="A0A517LDN4"/>
<evidence type="ECO:0000313" key="2">
    <source>
        <dbReference type="Proteomes" id="UP000316270"/>
    </source>
</evidence>
<organism evidence="1 2">
    <name type="scientific">Venturia effusa</name>
    <dbReference type="NCBI Taxonomy" id="50376"/>
    <lineage>
        <taxon>Eukaryota</taxon>
        <taxon>Fungi</taxon>
        <taxon>Dikarya</taxon>
        <taxon>Ascomycota</taxon>
        <taxon>Pezizomycotina</taxon>
        <taxon>Dothideomycetes</taxon>
        <taxon>Pleosporomycetidae</taxon>
        <taxon>Venturiales</taxon>
        <taxon>Venturiaceae</taxon>
        <taxon>Venturia</taxon>
    </lineage>
</organism>
<evidence type="ECO:0000313" key="1">
    <source>
        <dbReference type="EMBL" id="QDS73742.1"/>
    </source>
</evidence>
<dbReference type="Proteomes" id="UP000316270">
    <property type="component" value="Chromosome 10"/>
</dbReference>
<reference evidence="1 2" key="1">
    <citation type="submission" date="2019-07" db="EMBL/GenBank/DDBJ databases">
        <title>Finished genome of Venturia effusa.</title>
        <authorList>
            <person name="Young C.A."/>
            <person name="Cox M.P."/>
            <person name="Ganley A.R.D."/>
            <person name="David W.J."/>
        </authorList>
    </citation>
    <scope>NUCLEOTIDE SEQUENCE [LARGE SCALE GENOMIC DNA]</scope>
    <source>
        <strain evidence="2">albino</strain>
    </source>
</reference>
<gene>
    <name evidence="1" type="ORF">FKW77_004816</name>
</gene>
<keyword evidence="2" id="KW-1185">Reference proteome</keyword>
<dbReference type="EMBL" id="CP042194">
    <property type="protein sequence ID" value="QDS73742.1"/>
    <property type="molecule type" value="Genomic_DNA"/>
</dbReference>
<name>A0A517LDN4_9PEZI</name>
<proteinExistence type="predicted"/>
<protein>
    <submittedName>
        <fullName evidence="1">Uncharacterized protein</fullName>
    </submittedName>
</protein>
<sequence>MSAHPRRLYIHILPPEDPLQSSDTDFAMNEKMGTTGLRLINSVKDKSTTGIGNLVSAPQILAFIVSMLTSSVCLEHEFGFTKSTYFVAASRNASSNSFRKKVLYIQTGKLAIGVRG</sequence>
<accession>A0A517LDN4</accession>